<feature type="region of interest" description="Disordered" evidence="10">
    <location>
        <begin position="356"/>
        <end position="426"/>
    </location>
</feature>
<dbReference type="GO" id="GO:0005667">
    <property type="term" value="C:transcription regulator complex"/>
    <property type="evidence" value="ECO:0007669"/>
    <property type="project" value="TreeGrafter"/>
</dbReference>
<evidence type="ECO:0000256" key="10">
    <source>
        <dbReference type="SAM" id="MobiDB-lite"/>
    </source>
</evidence>
<dbReference type="AlphaFoldDB" id="A0A671YZ99"/>
<dbReference type="PROSITE" id="PS51156">
    <property type="entry name" value="ELM2"/>
    <property type="match status" value="1"/>
</dbReference>
<dbReference type="PROSITE" id="PS51293">
    <property type="entry name" value="SANT"/>
    <property type="match status" value="1"/>
</dbReference>
<dbReference type="SMART" id="SM01189">
    <property type="entry name" value="ELM2"/>
    <property type="match status" value="1"/>
</dbReference>
<dbReference type="Gene3D" id="1.10.10.60">
    <property type="entry name" value="Homeodomain-like"/>
    <property type="match status" value="1"/>
</dbReference>
<reference evidence="14" key="2">
    <citation type="submission" date="2025-08" db="UniProtKB">
        <authorList>
            <consortium name="Ensembl"/>
        </authorList>
    </citation>
    <scope>IDENTIFICATION</scope>
</reference>
<feature type="region of interest" description="Disordered" evidence="10">
    <location>
        <begin position="258"/>
        <end position="291"/>
    </location>
</feature>
<dbReference type="GO" id="GO:0008270">
    <property type="term" value="F:zinc ion binding"/>
    <property type="evidence" value="ECO:0007669"/>
    <property type="project" value="UniProtKB-KW"/>
</dbReference>
<feature type="region of interest" description="Disordered" evidence="10">
    <location>
        <begin position="532"/>
        <end position="595"/>
    </location>
</feature>
<evidence type="ECO:0000256" key="4">
    <source>
        <dbReference type="ARBA" id="ARBA00022833"/>
    </source>
</evidence>
<dbReference type="InterPro" id="IPR009057">
    <property type="entry name" value="Homeodomain-like_sf"/>
</dbReference>
<dbReference type="Ensembl" id="ENSSAUT00010071236.1">
    <property type="protein sequence ID" value="ENSSAUP00010068065.1"/>
    <property type="gene ID" value="ENSSAUG00010027047.1"/>
</dbReference>
<feature type="compositionally biased region" description="Low complexity" evidence="10">
    <location>
        <begin position="543"/>
        <end position="556"/>
    </location>
</feature>
<evidence type="ECO:0000256" key="5">
    <source>
        <dbReference type="ARBA" id="ARBA00023015"/>
    </source>
</evidence>
<evidence type="ECO:0000256" key="8">
    <source>
        <dbReference type="ARBA" id="ARBA00023242"/>
    </source>
</evidence>
<reference evidence="14" key="3">
    <citation type="submission" date="2025-09" db="UniProtKB">
        <authorList>
            <consortium name="Ensembl"/>
        </authorList>
    </citation>
    <scope>IDENTIFICATION</scope>
</reference>
<feature type="region of interest" description="Disordered" evidence="10">
    <location>
        <begin position="785"/>
        <end position="808"/>
    </location>
</feature>
<comment type="subcellular location">
    <subcellularLocation>
        <location evidence="1">Nucleus</location>
    </subcellularLocation>
</comment>
<keyword evidence="3 9" id="KW-0863">Zinc-finger</keyword>
<feature type="domain" description="C2H2-type" evidence="11">
    <location>
        <begin position="829"/>
        <end position="856"/>
    </location>
</feature>
<feature type="domain" description="ELM2" evidence="12">
    <location>
        <begin position="623"/>
        <end position="721"/>
    </location>
</feature>
<keyword evidence="6" id="KW-0238">DNA-binding</keyword>
<dbReference type="PANTHER" id="PTHR16089:SF43">
    <property type="match status" value="1"/>
</dbReference>
<dbReference type="RefSeq" id="XP_030285597.1">
    <property type="nucleotide sequence ID" value="XM_030429737.1"/>
</dbReference>
<keyword evidence="2" id="KW-0479">Metal-binding</keyword>
<feature type="compositionally biased region" description="Low complexity" evidence="10">
    <location>
        <begin position="85"/>
        <end position="104"/>
    </location>
</feature>
<accession>A0A671YZ99</accession>
<evidence type="ECO:0000259" key="11">
    <source>
        <dbReference type="PROSITE" id="PS50157"/>
    </source>
</evidence>
<dbReference type="InterPro" id="IPR001005">
    <property type="entry name" value="SANT/Myb"/>
</dbReference>
<feature type="domain" description="SANT" evidence="13">
    <location>
        <begin position="731"/>
        <end position="782"/>
    </location>
</feature>
<evidence type="ECO:0000256" key="1">
    <source>
        <dbReference type="ARBA" id="ARBA00004123"/>
    </source>
</evidence>
<feature type="compositionally biased region" description="Polar residues" evidence="10">
    <location>
        <begin position="282"/>
        <end position="291"/>
    </location>
</feature>
<reference evidence="14" key="1">
    <citation type="submission" date="2021-04" db="EMBL/GenBank/DDBJ databases">
        <authorList>
            <consortium name="Wellcome Sanger Institute Data Sharing"/>
        </authorList>
    </citation>
    <scope>NUCLEOTIDE SEQUENCE [LARGE SCALE GENOMIC DNA]</scope>
</reference>
<evidence type="ECO:0000256" key="6">
    <source>
        <dbReference type="ARBA" id="ARBA00023125"/>
    </source>
</evidence>
<dbReference type="InParanoid" id="A0A671YZ99"/>
<dbReference type="GO" id="GO:0000118">
    <property type="term" value="C:histone deacetylase complex"/>
    <property type="evidence" value="ECO:0007669"/>
    <property type="project" value="TreeGrafter"/>
</dbReference>
<dbReference type="GeneID" id="115589055"/>
<dbReference type="FunFam" id="1.10.10.60:FF:000012">
    <property type="entry name" value="Metastasis-associated 1 family, member 3"/>
    <property type="match status" value="1"/>
</dbReference>
<dbReference type="InterPro" id="IPR000949">
    <property type="entry name" value="ELM2_dom"/>
</dbReference>
<dbReference type="SMART" id="SM00717">
    <property type="entry name" value="SANT"/>
    <property type="match status" value="1"/>
</dbReference>
<evidence type="ECO:0000256" key="3">
    <source>
        <dbReference type="ARBA" id="ARBA00022771"/>
    </source>
</evidence>
<keyword evidence="15" id="KW-1185">Reference proteome</keyword>
<dbReference type="SUPFAM" id="SSF46689">
    <property type="entry name" value="Homeodomain-like"/>
    <property type="match status" value="1"/>
</dbReference>
<feature type="compositionally biased region" description="Polar residues" evidence="10">
    <location>
        <begin position="469"/>
        <end position="492"/>
    </location>
</feature>
<keyword evidence="4" id="KW-0862">Zinc</keyword>
<dbReference type="GeneTree" id="ENSGT00940000160303"/>
<evidence type="ECO:0000259" key="13">
    <source>
        <dbReference type="PROSITE" id="PS51293"/>
    </source>
</evidence>
<organism evidence="14 15">
    <name type="scientific">Sparus aurata</name>
    <name type="common">Gilthead sea bream</name>
    <dbReference type="NCBI Taxonomy" id="8175"/>
    <lineage>
        <taxon>Eukaryota</taxon>
        <taxon>Metazoa</taxon>
        <taxon>Chordata</taxon>
        <taxon>Craniata</taxon>
        <taxon>Vertebrata</taxon>
        <taxon>Euteleostomi</taxon>
        <taxon>Actinopterygii</taxon>
        <taxon>Neopterygii</taxon>
        <taxon>Teleostei</taxon>
        <taxon>Neoteleostei</taxon>
        <taxon>Acanthomorphata</taxon>
        <taxon>Eupercaria</taxon>
        <taxon>Spariformes</taxon>
        <taxon>Sparidae</taxon>
        <taxon>Sparus</taxon>
    </lineage>
</organism>
<dbReference type="OMA" id="LPFHQSW"/>
<evidence type="ECO:0000313" key="15">
    <source>
        <dbReference type="Proteomes" id="UP000472265"/>
    </source>
</evidence>
<feature type="compositionally biased region" description="Basic and acidic residues" evidence="10">
    <location>
        <begin position="785"/>
        <end position="796"/>
    </location>
</feature>
<feature type="region of interest" description="Disordered" evidence="10">
    <location>
        <begin position="53"/>
        <end position="134"/>
    </location>
</feature>
<dbReference type="InterPro" id="IPR017884">
    <property type="entry name" value="SANT_dom"/>
</dbReference>
<evidence type="ECO:0000259" key="12">
    <source>
        <dbReference type="PROSITE" id="PS51156"/>
    </source>
</evidence>
<dbReference type="GO" id="GO:0006357">
    <property type="term" value="P:regulation of transcription by RNA polymerase II"/>
    <property type="evidence" value="ECO:0007669"/>
    <property type="project" value="TreeGrafter"/>
</dbReference>
<evidence type="ECO:0000313" key="14">
    <source>
        <dbReference type="Ensembl" id="ENSSAUP00010068065.1"/>
    </source>
</evidence>
<sequence>MNNRRPTCVKRKLSAKDWHYSFTQRAIMDDRSSTQSFPNLHQHHHRHRQPFHITLPGLQSPDLGYPSPQPALDPLEQYGSRVEESTTSYPTSSTSSGGRRTSSGGDRGLLNTSVSGFDGNANMGGQRDGESGIGSHFADTWYGGSKKEDIWEDGESCESIAEDFYSKGDCYGNANDVFYPMNCGSDDGVRRELRANYNHVGYEAKSEAVYNREANTSLFTKQSTSYNRNVAGSFSDSSVEYCRTDSRVSDNYLGREEDYGSSCGSGEEQLPPADVEGPWLSVSPSSQTGESRWTHLASPISIGSGSYTQKLDSFSEAFLSHRKRRFPVFPSLDSSGQMWDFGQFPGLVKKSRHSCAFDSDSHLPPSSSSSPTQPSLASFPSPPTSSHLASSVLSPPPTPLPPPSHSPSKMDSPITIGGSGHSVSQGGESVQFFTSRLQSLPSIHSSGMIWKFPLLAHRFSQSSDDHSNIEGNYSNIPASQNILQSPEPSFLTSLHPPSTACPSSTPSLHPSFHLPSHPSHRYEASEKIAPHMMSQKVKSESANQNQQQQQQQQQQQVPQIYTGTPFPSILHSSRGQKRGRYTPRPLLNPARRGNGLYSSLSSVHHREEEAACGGGEDQGTVSPCVNVGRDFQAEIPPCSAGGEGSGVCSPEEESPREQLLWKPWDKLEESTDSEDQVEKLLSMCSSSCLPGGGSNTELALHCLHYCQGNTMATLEMLLFSQPSPTGDYHYSGSESWTDSEKSLFSAALETCGKEFSLIQKMVRTKTVGQCVEFFYLSKKLQDKQKKQKEEENRDGEMQQQKNVTPTCQPVSRQFGQEEAVPVPPLASFFPCKLCGKMFYKIKSRNAHMKIHRQPQEDWTDRRLQQQFLTQRLALSRPTSLMPTPGGALLQPQAPARTFSSPGLPGTQSNADSVLNSVTNSNGIPPSNASVLDPSTVVTYSNIAVSNSHVITNNDGGDSNQREPTTVLPFHPSWGSFGPDPATFYCSAEGKDAVGAGTVGGKEPVSWQ</sequence>
<name>A0A671YZ99_SPAAU</name>
<dbReference type="PROSITE" id="PS00028">
    <property type="entry name" value="ZINC_FINGER_C2H2_1"/>
    <property type="match status" value="1"/>
</dbReference>
<dbReference type="InterPro" id="IPR051066">
    <property type="entry name" value="Trans_reg/Corepressor"/>
</dbReference>
<dbReference type="GO" id="GO:0003677">
    <property type="term" value="F:DNA binding"/>
    <property type="evidence" value="ECO:0007669"/>
    <property type="project" value="UniProtKB-KW"/>
</dbReference>
<keyword evidence="7" id="KW-0804">Transcription</keyword>
<dbReference type="Pfam" id="PF00249">
    <property type="entry name" value="Myb_DNA-binding"/>
    <property type="match status" value="1"/>
</dbReference>
<feature type="compositionally biased region" description="Pro residues" evidence="10">
    <location>
        <begin position="394"/>
        <end position="405"/>
    </location>
</feature>
<protein>
    <submittedName>
        <fullName evidence="14">Transcriptional-regulating factor 1-like</fullName>
    </submittedName>
</protein>
<evidence type="ECO:0000256" key="7">
    <source>
        <dbReference type="ARBA" id="ARBA00023163"/>
    </source>
</evidence>
<evidence type="ECO:0000256" key="9">
    <source>
        <dbReference type="PROSITE-ProRule" id="PRU00042"/>
    </source>
</evidence>
<proteinExistence type="predicted"/>
<dbReference type="Proteomes" id="UP000472265">
    <property type="component" value="Chromosome 10"/>
</dbReference>
<keyword evidence="8" id="KW-0539">Nucleus</keyword>
<feature type="compositionally biased region" description="Low complexity" evidence="10">
    <location>
        <begin position="362"/>
        <end position="378"/>
    </location>
</feature>
<dbReference type="PANTHER" id="PTHR16089">
    <property type="entry name" value="REST COREPRESSOR COREST PROTEIN-RELATED"/>
    <property type="match status" value="1"/>
</dbReference>
<feature type="region of interest" description="Disordered" evidence="10">
    <location>
        <begin position="462"/>
        <end position="520"/>
    </location>
</feature>
<evidence type="ECO:0000256" key="2">
    <source>
        <dbReference type="ARBA" id="ARBA00022723"/>
    </source>
</evidence>
<dbReference type="InterPro" id="IPR013087">
    <property type="entry name" value="Znf_C2H2_type"/>
</dbReference>
<dbReference type="Pfam" id="PF01448">
    <property type="entry name" value="ELM2"/>
    <property type="match status" value="1"/>
</dbReference>
<feature type="compositionally biased region" description="Polar residues" evidence="10">
    <location>
        <begin position="797"/>
        <end position="808"/>
    </location>
</feature>
<keyword evidence="5" id="KW-0805">Transcription regulation</keyword>
<dbReference type="GO" id="GO:0003714">
    <property type="term" value="F:transcription corepressor activity"/>
    <property type="evidence" value="ECO:0007669"/>
    <property type="project" value="TreeGrafter"/>
</dbReference>
<dbReference type="PROSITE" id="PS50157">
    <property type="entry name" value="ZINC_FINGER_C2H2_2"/>
    <property type="match status" value="1"/>
</dbReference>
<feature type="compositionally biased region" description="Low complexity" evidence="10">
    <location>
        <begin position="496"/>
        <end position="517"/>
    </location>
</feature>
<gene>
    <name evidence="14" type="primary">LOC115589055</name>
</gene>